<comment type="caution">
    <text evidence="1">The sequence shown here is derived from an EMBL/GenBank/DDBJ whole genome shotgun (WGS) entry which is preliminary data.</text>
</comment>
<dbReference type="Proteomes" id="UP001162992">
    <property type="component" value="Chromosome 14"/>
</dbReference>
<evidence type="ECO:0000313" key="2">
    <source>
        <dbReference type="Proteomes" id="UP001162992"/>
    </source>
</evidence>
<sequence length="475" mass="54406">MAPNAVQDLDASNQVTPNERQSKKYSLKEVSKHDVPEDCWLVIDSKVYNVTSWIPSHPGGSLIHLKAGQDSTYLFNSYHPLYVRKLLDRYCIGEVERIPSDEQLNMSTVLYQDSCQEAFYLTLKERVEAYFEKKKVNPRVHPHMFIKSLLVIAGFVLCYYLTFFRLQSFAWSSISAIGMGFFIAEVGMSIQHDSNHGAYSNWPLLGYIMGASLDVIGASSFMWRQQHVVGHHSHTNVNNYDPDIRVKDPDLRCVSSSQPRHSYHTYQHLYLGPLYGLLALKSIFIDDFAAYFSGSIGQVTIPKMTPLEFKIFWGGKIFYGLYMIAIPLLFSNLHWSSFLLLFMLSQLVTGWILALFFQVAHVVEEAAFLNVDFSKGFPMLPSGWAAMQVYTTSNFSPNSLLWTHISGGLNYQIEHHLFPAVCHLHYPGIQPIVEATCREFNIPYNCFPSFFEALKCHFRYLRKVGYKDMELRLVG</sequence>
<dbReference type="EMBL" id="CM055105">
    <property type="protein sequence ID" value="KAJ7531402.1"/>
    <property type="molecule type" value="Genomic_DNA"/>
</dbReference>
<gene>
    <name evidence="1" type="ORF">O6H91_14G042400</name>
</gene>
<organism evidence="1 2">
    <name type="scientific">Diphasiastrum complanatum</name>
    <name type="common">Issler's clubmoss</name>
    <name type="synonym">Lycopodium complanatum</name>
    <dbReference type="NCBI Taxonomy" id="34168"/>
    <lineage>
        <taxon>Eukaryota</taxon>
        <taxon>Viridiplantae</taxon>
        <taxon>Streptophyta</taxon>
        <taxon>Embryophyta</taxon>
        <taxon>Tracheophyta</taxon>
        <taxon>Lycopodiopsida</taxon>
        <taxon>Lycopodiales</taxon>
        <taxon>Lycopodiaceae</taxon>
        <taxon>Lycopodioideae</taxon>
        <taxon>Diphasiastrum</taxon>
    </lineage>
</organism>
<reference evidence="2" key="1">
    <citation type="journal article" date="2024" name="Proc. Natl. Acad. Sci. U.S.A.">
        <title>Extraordinary preservation of gene collinearity over three hundred million years revealed in homosporous lycophytes.</title>
        <authorList>
            <person name="Li C."/>
            <person name="Wickell D."/>
            <person name="Kuo L.Y."/>
            <person name="Chen X."/>
            <person name="Nie B."/>
            <person name="Liao X."/>
            <person name="Peng D."/>
            <person name="Ji J."/>
            <person name="Jenkins J."/>
            <person name="Williams M."/>
            <person name="Shu S."/>
            <person name="Plott C."/>
            <person name="Barry K."/>
            <person name="Rajasekar S."/>
            <person name="Grimwood J."/>
            <person name="Han X."/>
            <person name="Sun S."/>
            <person name="Hou Z."/>
            <person name="He W."/>
            <person name="Dai G."/>
            <person name="Sun C."/>
            <person name="Schmutz J."/>
            <person name="Leebens-Mack J.H."/>
            <person name="Li F.W."/>
            <person name="Wang L."/>
        </authorList>
    </citation>
    <scope>NUCLEOTIDE SEQUENCE [LARGE SCALE GENOMIC DNA]</scope>
    <source>
        <strain evidence="2">cv. PW_Plant_1</strain>
    </source>
</reference>
<evidence type="ECO:0000313" key="1">
    <source>
        <dbReference type="EMBL" id="KAJ7531402.1"/>
    </source>
</evidence>
<proteinExistence type="predicted"/>
<name>A0ACC2BNP2_DIPCM</name>
<keyword evidence="2" id="KW-1185">Reference proteome</keyword>
<accession>A0ACC2BNP2</accession>
<protein>
    <submittedName>
        <fullName evidence="1">Uncharacterized protein</fullName>
    </submittedName>
</protein>